<dbReference type="InterPro" id="IPR051242">
    <property type="entry name" value="WD-EF-hand_domain"/>
</dbReference>
<keyword evidence="2" id="KW-0853">WD repeat</keyword>
<feature type="domain" description="EF-hand" evidence="4">
    <location>
        <begin position="75"/>
        <end position="110"/>
    </location>
</feature>
<name>A0A3P3Y8J1_PLABS</name>
<accession>A0A3P3Y8J1</accession>
<dbReference type="GO" id="GO:0005509">
    <property type="term" value="F:calcium ion binding"/>
    <property type="evidence" value="ECO:0007669"/>
    <property type="project" value="InterPro"/>
</dbReference>
<organism evidence="5 6">
    <name type="scientific">Plasmodiophora brassicae</name>
    <name type="common">Clubroot disease agent</name>
    <dbReference type="NCBI Taxonomy" id="37360"/>
    <lineage>
        <taxon>Eukaryota</taxon>
        <taxon>Sar</taxon>
        <taxon>Rhizaria</taxon>
        <taxon>Endomyxa</taxon>
        <taxon>Phytomyxea</taxon>
        <taxon>Plasmodiophorida</taxon>
        <taxon>Plasmodiophoridae</taxon>
        <taxon>Plasmodiophora</taxon>
    </lineage>
</organism>
<dbReference type="InterPro" id="IPR001680">
    <property type="entry name" value="WD40_rpt"/>
</dbReference>
<protein>
    <recommendedName>
        <fullName evidence="4">EF-hand domain-containing protein</fullName>
    </recommendedName>
</protein>
<evidence type="ECO:0000256" key="3">
    <source>
        <dbReference type="SAM" id="MobiDB-lite"/>
    </source>
</evidence>
<dbReference type="InterPro" id="IPR036322">
    <property type="entry name" value="WD40_repeat_dom_sf"/>
</dbReference>
<dbReference type="InterPro" id="IPR011044">
    <property type="entry name" value="Quino_amine_DH_bsu"/>
</dbReference>
<feature type="region of interest" description="Disordered" evidence="3">
    <location>
        <begin position="994"/>
        <end position="1016"/>
    </location>
</feature>
<dbReference type="InterPro" id="IPR002048">
    <property type="entry name" value="EF_hand_dom"/>
</dbReference>
<reference evidence="5 6" key="1">
    <citation type="submission" date="2018-03" db="EMBL/GenBank/DDBJ databases">
        <authorList>
            <person name="Fogelqvist J."/>
        </authorList>
    </citation>
    <scope>NUCLEOTIDE SEQUENCE [LARGE SCALE GENOMIC DNA]</scope>
</reference>
<dbReference type="EMBL" id="OVEO01000006">
    <property type="protein sequence ID" value="SPQ96479.1"/>
    <property type="molecule type" value="Genomic_DNA"/>
</dbReference>
<dbReference type="AlphaFoldDB" id="A0A3P3Y8J1"/>
<dbReference type="PANTHER" id="PTHR44324">
    <property type="entry name" value="WD40 REPEAT DOMAIN 95"/>
    <property type="match status" value="1"/>
</dbReference>
<evidence type="ECO:0000256" key="2">
    <source>
        <dbReference type="PROSITE-ProRule" id="PRU00221"/>
    </source>
</evidence>
<sequence>MATTITLTPRRAFHRQQERIDVVTGQILASLGSESLLRLGDELAGGVGEHAFLRLMLQTLSTIGVLGRTPALRREQATALVYLFRSMDLNGNGDLEFSELLETLVLYALTSGRSSALQRRFDLSATYGSVGGRGLPKALLFLQGTNELLCHSDARAMFDVVDPETLTVTRRVPLTRGDLNAVVVVPDANVVVMGTSSTIETRVVRRPVDDDGFRVDVMASGARADPNWKERHRRRWPVTAVEYLPKLCLVVAGHANGTLAAFELRGGLLRPTRATFPRLHTADVSCIARIGPITVATGSLDHTIRSWTVRTYERDQTVHYEVIPQAVVLEHGFGIATMAFSSRLCMLASAGYDRRLCVWNPYSAVRLFRNEEHLVPIRAILFVNEDMVTCDESGVVIVWDTTNFLRLQLMRTNTTLTTMAFCGDADRRLVVAGASDRLHAYDQRGGAFNNRDVNIAAVAGVAYSAVLLQFVTAHDRTLRLWTSLTGHLVRVLPDIMPAAITTVAMDRCGRRVLLGDALGNASVFNLETGGLLYALDTSAHGGREIIDGALASGTADFVTLDIAGCTAEHADADGSLVPDDRCRQRWQALRRLAAGAELTCACLAAGAAWAALGDANGHVVVQELAPSRCIVGKRGGAHQAPITCMAFLATLLITADDSGALVVWQMRARDQPLAAIARARLLDDDGEAVAVTRLLGDAPAGTCWVGDYRGWVSSVSLSDLVDVVGARDWSPTWTRPPASVRRRFPVDVLVDVQRDRARALLEVVRFQADPSRSVRCLYRIERPASLAVACQHRTDVRIYSLDGARLGVLGDPEQAPFNPESRASPRAAQRRRVRVRSKATTMTPWGFQPDIDALADDVEATVQSVMGDDDDDVSVAHGERPQVFLTELHEGTGASRLARTTKPAGQVPCREPGLVPGTRSWQRARKQATTRLPAVPSRSVSRLLDYERADADMRVRPGAGRAAPLTPLREHDGLTRAAQRLTSAIQTSIARSQSVTALRSDTGGARPRHPLLLPIK</sequence>
<feature type="repeat" description="WD" evidence="2">
    <location>
        <begin position="328"/>
        <end position="360"/>
    </location>
</feature>
<dbReference type="SUPFAM" id="SSF50978">
    <property type="entry name" value="WD40 repeat-like"/>
    <property type="match status" value="2"/>
</dbReference>
<dbReference type="PROSITE" id="PS50222">
    <property type="entry name" value="EF_HAND_2"/>
    <property type="match status" value="1"/>
</dbReference>
<dbReference type="SMART" id="SM00320">
    <property type="entry name" value="WD40"/>
    <property type="match status" value="7"/>
</dbReference>
<dbReference type="Proteomes" id="UP000290189">
    <property type="component" value="Unassembled WGS sequence"/>
</dbReference>
<dbReference type="Pfam" id="PF00400">
    <property type="entry name" value="WD40"/>
    <property type="match status" value="1"/>
</dbReference>
<evidence type="ECO:0000256" key="1">
    <source>
        <dbReference type="ARBA" id="ARBA00022737"/>
    </source>
</evidence>
<evidence type="ECO:0000313" key="6">
    <source>
        <dbReference type="Proteomes" id="UP000290189"/>
    </source>
</evidence>
<gene>
    <name evidence="5" type="ORF">PLBR_LOCUS3694</name>
</gene>
<dbReference type="PANTHER" id="PTHR44324:SF4">
    <property type="entry name" value="WD40 REPEAT DOMAIN 95"/>
    <property type="match status" value="1"/>
</dbReference>
<dbReference type="InterPro" id="IPR015943">
    <property type="entry name" value="WD40/YVTN_repeat-like_dom_sf"/>
</dbReference>
<dbReference type="Gene3D" id="2.130.10.10">
    <property type="entry name" value="YVTN repeat-like/Quinoprotein amine dehydrogenase"/>
    <property type="match status" value="4"/>
</dbReference>
<keyword evidence="1" id="KW-0677">Repeat</keyword>
<feature type="compositionally biased region" description="Basic residues" evidence="3">
    <location>
        <begin position="828"/>
        <end position="837"/>
    </location>
</feature>
<evidence type="ECO:0000313" key="5">
    <source>
        <dbReference type="EMBL" id="SPQ96479.1"/>
    </source>
</evidence>
<dbReference type="PROSITE" id="PS50082">
    <property type="entry name" value="WD_REPEATS_2"/>
    <property type="match status" value="1"/>
</dbReference>
<geneLocation type="mitochondrion" evidence="5"/>
<dbReference type="PROSITE" id="PS00018">
    <property type="entry name" value="EF_HAND_1"/>
    <property type="match status" value="1"/>
</dbReference>
<dbReference type="InterPro" id="IPR018247">
    <property type="entry name" value="EF_Hand_1_Ca_BS"/>
</dbReference>
<proteinExistence type="predicted"/>
<dbReference type="SUPFAM" id="SSF50969">
    <property type="entry name" value="YVTN repeat-like/Quinoprotein amine dehydrogenase"/>
    <property type="match status" value="1"/>
</dbReference>
<feature type="region of interest" description="Disordered" evidence="3">
    <location>
        <begin position="812"/>
        <end position="837"/>
    </location>
</feature>
<keyword evidence="5" id="KW-0496">Mitochondrion</keyword>
<evidence type="ECO:0000259" key="4">
    <source>
        <dbReference type="PROSITE" id="PS50222"/>
    </source>
</evidence>